<comment type="caution">
    <text evidence="1">The sequence shown here is derived from an EMBL/GenBank/DDBJ whole genome shotgun (WGS) entry which is preliminary data.</text>
</comment>
<protein>
    <submittedName>
        <fullName evidence="1">Uncharacterized protein</fullName>
    </submittedName>
</protein>
<name>A0A9W7GB82_9STRA</name>
<dbReference type="PANTHER" id="PTHR39290">
    <property type="entry name" value="C3H1-TYPE DOMAIN-CONTAINING PROTEIN-RELATED"/>
    <property type="match status" value="1"/>
</dbReference>
<dbReference type="Proteomes" id="UP001165065">
    <property type="component" value="Unassembled WGS sequence"/>
</dbReference>
<accession>A0A9W7GB82</accession>
<dbReference type="AlphaFoldDB" id="A0A9W7GB82"/>
<reference evidence="2" key="1">
    <citation type="journal article" date="2023" name="Commun. Biol.">
        <title>Genome analysis of Parmales, the sister group of diatoms, reveals the evolutionary specialization of diatoms from phago-mixotrophs to photoautotrophs.</title>
        <authorList>
            <person name="Ban H."/>
            <person name="Sato S."/>
            <person name="Yoshikawa S."/>
            <person name="Yamada K."/>
            <person name="Nakamura Y."/>
            <person name="Ichinomiya M."/>
            <person name="Sato N."/>
            <person name="Blanc-Mathieu R."/>
            <person name="Endo H."/>
            <person name="Kuwata A."/>
            <person name="Ogata H."/>
        </authorList>
    </citation>
    <scope>NUCLEOTIDE SEQUENCE [LARGE SCALE GENOMIC DNA]</scope>
</reference>
<evidence type="ECO:0000313" key="2">
    <source>
        <dbReference type="Proteomes" id="UP001165065"/>
    </source>
</evidence>
<proteinExistence type="predicted"/>
<dbReference type="OrthoDB" id="5411518at2759"/>
<dbReference type="PANTHER" id="PTHR39290:SF6">
    <property type="entry name" value="S-ADENOSYL-L-METHIONINE-DEPENDENT METHYLTRANSFERASES SUPERFAMILY PROTEIN"/>
    <property type="match status" value="1"/>
</dbReference>
<keyword evidence="2" id="KW-1185">Reference proteome</keyword>
<dbReference type="EMBL" id="BRYA01001124">
    <property type="protein sequence ID" value="GMI39279.1"/>
    <property type="molecule type" value="Genomic_DNA"/>
</dbReference>
<organism evidence="1 2">
    <name type="scientific">Triparma columacea</name>
    <dbReference type="NCBI Taxonomy" id="722753"/>
    <lineage>
        <taxon>Eukaryota</taxon>
        <taxon>Sar</taxon>
        <taxon>Stramenopiles</taxon>
        <taxon>Ochrophyta</taxon>
        <taxon>Bolidophyceae</taxon>
        <taxon>Parmales</taxon>
        <taxon>Triparmaceae</taxon>
        <taxon>Triparma</taxon>
    </lineage>
</organism>
<gene>
    <name evidence="1" type="ORF">TrCOL_g1823</name>
</gene>
<sequence>MESKLENFVTSNPDLPKIFSPSTSPTHRAQLWESMCTHGEFLVDSYSWACPNPRALRVLSAFQPLVEVGCGSNAYWGRRLRETGADIKCYDVDVEGGGVIDRPKKKIKQAGEDGGDGDFKALKGGPEVLLEPGNLGRNLFLCFPDEDVNPSDPSGPPLGVECLSNYSGEYVIHVGELFGETVSHDQAPFGRSSSMEFQCHLAKDFHCILKAGLPRWPHEGQTISVWKRTTICDIHFGDDEDDSGEEEVGEGEENKISFKHIPEDEALPQDIAAPCVAHLLK</sequence>
<evidence type="ECO:0000313" key="1">
    <source>
        <dbReference type="EMBL" id="GMI39279.1"/>
    </source>
</evidence>